<organism evidence="1 2">
    <name type="scientific">Paenibacillus rigui</name>
    <dbReference type="NCBI Taxonomy" id="554312"/>
    <lineage>
        <taxon>Bacteria</taxon>
        <taxon>Bacillati</taxon>
        <taxon>Bacillota</taxon>
        <taxon>Bacilli</taxon>
        <taxon>Bacillales</taxon>
        <taxon>Paenibacillaceae</taxon>
        <taxon>Paenibacillus</taxon>
    </lineage>
</organism>
<name>A0A229UHC2_9BACL</name>
<keyword evidence="2" id="KW-1185">Reference proteome</keyword>
<comment type="caution">
    <text evidence="1">The sequence shown here is derived from an EMBL/GenBank/DDBJ whole genome shotgun (WGS) entry which is preliminary data.</text>
</comment>
<evidence type="ECO:0000313" key="2">
    <source>
        <dbReference type="Proteomes" id="UP000215509"/>
    </source>
</evidence>
<evidence type="ECO:0000313" key="1">
    <source>
        <dbReference type="EMBL" id="OXM82784.1"/>
    </source>
</evidence>
<gene>
    <name evidence="1" type="ORF">CF651_29415</name>
</gene>
<reference evidence="1 2" key="1">
    <citation type="submission" date="2017-07" db="EMBL/GenBank/DDBJ databases">
        <title>Genome sequencing and assembly of Paenibacillus rigui.</title>
        <authorList>
            <person name="Mayilraj S."/>
        </authorList>
    </citation>
    <scope>NUCLEOTIDE SEQUENCE [LARGE SCALE GENOMIC DNA]</scope>
    <source>
        <strain evidence="1 2">JCM 16352</strain>
    </source>
</reference>
<dbReference type="AlphaFoldDB" id="A0A229UHC2"/>
<protein>
    <submittedName>
        <fullName evidence="1">Uncharacterized protein</fullName>
    </submittedName>
</protein>
<dbReference type="Proteomes" id="UP000215509">
    <property type="component" value="Unassembled WGS sequence"/>
</dbReference>
<accession>A0A229UHC2</accession>
<sequence>MECRGRTSRAAGARAAGARLAESRGRCGFTPANADNPLIDDVVYLNEVMLDASGVVQLSVRLSDENLADYAIAINSYRAEGQHTITNYDSKVAPFLLF</sequence>
<proteinExistence type="predicted"/>
<dbReference type="EMBL" id="NMQW01000057">
    <property type="protein sequence ID" value="OXM82784.1"/>
    <property type="molecule type" value="Genomic_DNA"/>
</dbReference>